<evidence type="ECO:0000256" key="5">
    <source>
        <dbReference type="ARBA" id="ARBA00012949"/>
    </source>
</evidence>
<dbReference type="InterPro" id="IPR008972">
    <property type="entry name" value="Cupredoxin"/>
</dbReference>
<dbReference type="EC" id="7.1.1.9" evidence="5"/>
<keyword evidence="16 19" id="KW-0472">Membrane</keyword>
<dbReference type="GO" id="GO:0005507">
    <property type="term" value="F:copper ion binding"/>
    <property type="evidence" value="ECO:0007669"/>
    <property type="project" value="InterPro"/>
</dbReference>
<keyword evidence="11" id="KW-1278">Translocase</keyword>
<keyword evidence="8" id="KW-0479">Metal-binding</keyword>
<dbReference type="SUPFAM" id="SSF49503">
    <property type="entry name" value="Cupredoxins"/>
    <property type="match status" value="1"/>
</dbReference>
<keyword evidence="15 21" id="KW-0496">Mitochondrion</keyword>
<comment type="similarity">
    <text evidence="3">Belongs to the cytochrome c oxidase subunit 2 family.</text>
</comment>
<evidence type="ECO:0000256" key="12">
    <source>
        <dbReference type="ARBA" id="ARBA00022982"/>
    </source>
</evidence>
<evidence type="ECO:0000256" key="1">
    <source>
        <dbReference type="ARBA" id="ARBA00001935"/>
    </source>
</evidence>
<dbReference type="AlphaFoldDB" id="A0A1E1GIN9"/>
<dbReference type="InterPro" id="IPR002429">
    <property type="entry name" value="CcO_II-like_C"/>
</dbReference>
<evidence type="ECO:0000256" key="4">
    <source>
        <dbReference type="ARBA" id="ARBA00011164"/>
    </source>
</evidence>
<evidence type="ECO:0000256" key="10">
    <source>
        <dbReference type="ARBA" id="ARBA00022842"/>
    </source>
</evidence>
<geneLocation type="mitochondrion" evidence="21"/>
<dbReference type="PROSITE" id="PS50857">
    <property type="entry name" value="COX2_CUA"/>
    <property type="match status" value="1"/>
</dbReference>
<dbReference type="CDD" id="cd13912">
    <property type="entry name" value="CcO_II_C"/>
    <property type="match status" value="1"/>
</dbReference>
<evidence type="ECO:0000256" key="9">
    <source>
        <dbReference type="ARBA" id="ARBA00022792"/>
    </source>
</evidence>
<evidence type="ECO:0000256" key="17">
    <source>
        <dbReference type="ARBA" id="ARBA00031389"/>
    </source>
</evidence>
<dbReference type="InterPro" id="IPR001505">
    <property type="entry name" value="Copper_CuA"/>
</dbReference>
<name>A0A1E1GIN9_9BILA</name>
<evidence type="ECO:0000256" key="6">
    <source>
        <dbReference type="ARBA" id="ARBA00022448"/>
    </source>
</evidence>
<accession>A0A1E1GIN9</accession>
<dbReference type="PANTHER" id="PTHR22888:SF9">
    <property type="entry name" value="CYTOCHROME C OXIDASE SUBUNIT 2"/>
    <property type="match status" value="1"/>
</dbReference>
<comment type="subunit">
    <text evidence="4">Component of the cytochrome c oxidase (complex IV, CIV), a multisubunit enzyme composed of a catalytic core of 3 subunits and several supernumerary subunits. The complex exists as a monomer or a dimer and forms supercomplexes (SCs) in the inner mitochondrial membrane with ubiquinol-cytochrome c oxidoreductase (cytochrome b-c1 complex, complex III, CIII).</text>
</comment>
<evidence type="ECO:0000256" key="18">
    <source>
        <dbReference type="ARBA" id="ARBA00049512"/>
    </source>
</evidence>
<protein>
    <recommendedName>
        <fullName evidence="5">cytochrome-c oxidase</fullName>
        <ecNumber evidence="5">7.1.1.9</ecNumber>
    </recommendedName>
    <alternativeName>
        <fullName evidence="17">Cytochrome c oxidase polypeptide II</fullName>
    </alternativeName>
</protein>
<dbReference type="PRINTS" id="PR01166">
    <property type="entry name" value="CYCOXIDASEII"/>
</dbReference>
<evidence type="ECO:0000256" key="7">
    <source>
        <dbReference type="ARBA" id="ARBA00022692"/>
    </source>
</evidence>
<evidence type="ECO:0000256" key="2">
    <source>
        <dbReference type="ARBA" id="ARBA00004448"/>
    </source>
</evidence>
<evidence type="ECO:0000256" key="19">
    <source>
        <dbReference type="SAM" id="Phobius"/>
    </source>
</evidence>
<keyword evidence="7 19" id="KW-0812">Transmembrane</keyword>
<evidence type="ECO:0000256" key="3">
    <source>
        <dbReference type="ARBA" id="ARBA00007866"/>
    </source>
</evidence>
<comment type="cofactor">
    <cofactor evidence="1">
        <name>Cu cation</name>
        <dbReference type="ChEBI" id="CHEBI:23378"/>
    </cofactor>
</comment>
<evidence type="ECO:0000259" key="20">
    <source>
        <dbReference type="PROSITE" id="PS50857"/>
    </source>
</evidence>
<evidence type="ECO:0000256" key="11">
    <source>
        <dbReference type="ARBA" id="ARBA00022967"/>
    </source>
</evidence>
<dbReference type="Pfam" id="PF00116">
    <property type="entry name" value="COX2"/>
    <property type="match status" value="1"/>
</dbReference>
<dbReference type="Gene3D" id="2.60.40.420">
    <property type="entry name" value="Cupredoxins - blue copper proteins"/>
    <property type="match status" value="1"/>
</dbReference>
<evidence type="ECO:0000256" key="16">
    <source>
        <dbReference type="ARBA" id="ARBA00023136"/>
    </source>
</evidence>
<organism evidence="21">
    <name type="scientific">Brugia timori</name>
    <dbReference type="NCBI Taxonomy" id="42155"/>
    <lineage>
        <taxon>Eukaryota</taxon>
        <taxon>Metazoa</taxon>
        <taxon>Ecdysozoa</taxon>
        <taxon>Nematoda</taxon>
        <taxon>Chromadorea</taxon>
        <taxon>Rhabditida</taxon>
        <taxon>Spirurina</taxon>
        <taxon>Spiruromorpha</taxon>
        <taxon>Filarioidea</taxon>
        <taxon>Onchocercidae</taxon>
        <taxon>Brugia</taxon>
    </lineage>
</organism>
<comment type="subcellular location">
    <subcellularLocation>
        <location evidence="2">Mitochondrion inner membrane</location>
        <topology evidence="2">Multi-pass membrane protein</topology>
    </subcellularLocation>
</comment>
<dbReference type="GO" id="GO:0042773">
    <property type="term" value="P:ATP synthesis coupled electron transport"/>
    <property type="evidence" value="ECO:0007669"/>
    <property type="project" value="TreeGrafter"/>
</dbReference>
<keyword evidence="14" id="KW-0186">Copper</keyword>
<evidence type="ECO:0000256" key="15">
    <source>
        <dbReference type="ARBA" id="ARBA00023128"/>
    </source>
</evidence>
<keyword evidence="6" id="KW-0813">Transport</keyword>
<dbReference type="EMBL" id="AP017686">
    <property type="protein sequence ID" value="BAV82725.1"/>
    <property type="molecule type" value="Genomic_DNA"/>
</dbReference>
<reference evidence="21" key="1">
    <citation type="submission" date="2016-10" db="EMBL/GenBank/DDBJ databases">
        <title>Complete mitochondrial genomes of 50 helminths species.</title>
        <authorList>
            <person name="Kikuchi T."/>
            <person name="Holroyd N."/>
            <person name="Berriman M."/>
        </authorList>
    </citation>
    <scope>NUCLEOTIDE SEQUENCE</scope>
</reference>
<evidence type="ECO:0000313" key="21">
    <source>
        <dbReference type="EMBL" id="BAV82725.1"/>
    </source>
</evidence>
<dbReference type="InterPro" id="IPR036257">
    <property type="entry name" value="Cyt_c_oxidase_su2_TM_sf"/>
</dbReference>
<dbReference type="InterPro" id="IPR034210">
    <property type="entry name" value="CcO_II_C"/>
</dbReference>
<keyword evidence="10" id="KW-0460">Magnesium</keyword>
<keyword evidence="13 19" id="KW-1133">Transmembrane helix</keyword>
<dbReference type="InterPro" id="IPR045187">
    <property type="entry name" value="CcO_II"/>
</dbReference>
<evidence type="ECO:0000256" key="8">
    <source>
        <dbReference type="ARBA" id="ARBA00022723"/>
    </source>
</evidence>
<gene>
    <name evidence="21" type="primary">COX2</name>
</gene>
<feature type="domain" description="Cytochrome oxidase subunit II copper A binding" evidence="20">
    <location>
        <begin position="96"/>
        <end position="229"/>
    </location>
</feature>
<evidence type="ECO:0000256" key="14">
    <source>
        <dbReference type="ARBA" id="ARBA00023008"/>
    </source>
</evidence>
<dbReference type="GO" id="GO:0004129">
    <property type="term" value="F:cytochrome-c oxidase activity"/>
    <property type="evidence" value="ECO:0007669"/>
    <property type="project" value="UniProtKB-EC"/>
</dbReference>
<comment type="catalytic activity">
    <reaction evidence="18">
        <text>4 Fe(II)-[cytochrome c] + O2 + 8 H(+)(in) = 4 Fe(III)-[cytochrome c] + 2 H2O + 4 H(+)(out)</text>
        <dbReference type="Rhea" id="RHEA:11436"/>
        <dbReference type="Rhea" id="RHEA-COMP:10350"/>
        <dbReference type="Rhea" id="RHEA-COMP:14399"/>
        <dbReference type="ChEBI" id="CHEBI:15377"/>
        <dbReference type="ChEBI" id="CHEBI:15378"/>
        <dbReference type="ChEBI" id="CHEBI:15379"/>
        <dbReference type="ChEBI" id="CHEBI:29033"/>
        <dbReference type="ChEBI" id="CHEBI:29034"/>
        <dbReference type="EC" id="7.1.1.9"/>
    </reaction>
    <physiologicalReaction direction="left-to-right" evidence="18">
        <dbReference type="Rhea" id="RHEA:11437"/>
    </physiologicalReaction>
</comment>
<feature type="transmembrane region" description="Helical" evidence="19">
    <location>
        <begin position="66"/>
        <end position="87"/>
    </location>
</feature>
<keyword evidence="9" id="KW-0999">Mitochondrion inner membrane</keyword>
<proteinExistence type="inferred from homology"/>
<sequence>MIYLQNYVFPVPSNSYVFCCYFIHNYYSHVIFFGFFIMFLMSFVLYFYGNSFKFNLKRSDSRMIELILQVLVVNFLVIMAGPGFWLIQYQGRMFRQSELTLKVIGHQWYWSYEYGDDSSLVFDSFMKPLDDLGLGDFRLFDVDNRCVLPVGVNIGLYCTSSDVIHSFAVPKCFVKMDALNGLLTKITFNFSCCGLFYGQCSEICGANHSFMPIALELTSLECWKAWSLGYLLG</sequence>
<feature type="transmembrane region" description="Helical" evidence="19">
    <location>
        <begin position="26"/>
        <end position="46"/>
    </location>
</feature>
<dbReference type="Gene3D" id="1.10.287.90">
    <property type="match status" value="1"/>
</dbReference>
<keyword evidence="12" id="KW-0249">Electron transport</keyword>
<dbReference type="GO" id="GO:0005743">
    <property type="term" value="C:mitochondrial inner membrane"/>
    <property type="evidence" value="ECO:0007669"/>
    <property type="project" value="UniProtKB-SubCell"/>
</dbReference>
<dbReference type="PANTHER" id="PTHR22888">
    <property type="entry name" value="CYTOCHROME C OXIDASE, SUBUNIT II"/>
    <property type="match status" value="1"/>
</dbReference>
<dbReference type="PROSITE" id="PS00078">
    <property type="entry name" value="COX2"/>
    <property type="match status" value="1"/>
</dbReference>
<evidence type="ECO:0000256" key="13">
    <source>
        <dbReference type="ARBA" id="ARBA00022989"/>
    </source>
</evidence>